<evidence type="ECO:0000313" key="19">
    <source>
        <dbReference type="Proteomes" id="UP000016570"/>
    </source>
</evidence>
<feature type="domain" description="Phosphomannose isomerase type I catalytic" evidence="15">
    <location>
        <begin position="13"/>
        <end position="159"/>
    </location>
</feature>
<comment type="catalytic activity">
    <reaction evidence="1">
        <text>D-mannose 6-phosphate = D-fructose 6-phosphate</text>
        <dbReference type="Rhea" id="RHEA:12356"/>
        <dbReference type="ChEBI" id="CHEBI:58735"/>
        <dbReference type="ChEBI" id="CHEBI:61527"/>
        <dbReference type="EC" id="5.3.1.8"/>
    </reaction>
</comment>
<feature type="binding site" evidence="14">
    <location>
        <position position="108"/>
    </location>
    <ligand>
        <name>Zn(2+)</name>
        <dbReference type="ChEBI" id="CHEBI:29105"/>
    </ligand>
</feature>
<dbReference type="PIRSF" id="PIRSF001480">
    <property type="entry name" value="Mannose-6-phosphate_isomerase"/>
    <property type="match status" value="1"/>
</dbReference>
<comment type="caution">
    <text evidence="18">The sequence shown here is derived from an EMBL/GenBank/DDBJ whole genome shotgun (WGS) entry which is preliminary data.</text>
</comment>
<dbReference type="SUPFAM" id="SSF51182">
    <property type="entry name" value="RmlC-like cupins"/>
    <property type="match status" value="1"/>
</dbReference>
<evidence type="ECO:0000259" key="17">
    <source>
        <dbReference type="Pfam" id="PF21621"/>
    </source>
</evidence>
<comment type="subcellular location">
    <subcellularLocation>
        <location evidence="2">Cytoplasm</location>
    </subcellularLocation>
</comment>
<evidence type="ECO:0000256" key="14">
    <source>
        <dbReference type="PIRSR" id="PIRSR001480-2"/>
    </source>
</evidence>
<evidence type="ECO:0000256" key="8">
    <source>
        <dbReference type="ARBA" id="ARBA00022833"/>
    </source>
</evidence>
<dbReference type="PRINTS" id="PR00714">
    <property type="entry name" value="MAN6PISMRASE"/>
</dbReference>
<evidence type="ECO:0000256" key="11">
    <source>
        <dbReference type="ARBA" id="ARBA00030762"/>
    </source>
</evidence>
<gene>
    <name evidence="18" type="primary">manA</name>
    <name evidence="18" type="ORF">VPR01S_05_01760</name>
</gene>
<evidence type="ECO:0000256" key="1">
    <source>
        <dbReference type="ARBA" id="ARBA00000757"/>
    </source>
</evidence>
<keyword evidence="7 14" id="KW-0479">Metal-binding</keyword>
<comment type="similarity">
    <text evidence="3">Belongs to the mannose-6-phosphate isomerase type 1 family.</text>
</comment>
<dbReference type="InterPro" id="IPR018050">
    <property type="entry name" value="Pmannose_isomerase-type1_CS"/>
</dbReference>
<dbReference type="GO" id="GO:0008270">
    <property type="term" value="F:zinc ion binding"/>
    <property type="evidence" value="ECO:0007669"/>
    <property type="project" value="InterPro"/>
</dbReference>
<dbReference type="GO" id="GO:0009298">
    <property type="term" value="P:GDP-mannose biosynthetic process"/>
    <property type="evidence" value="ECO:0007669"/>
    <property type="project" value="InterPro"/>
</dbReference>
<evidence type="ECO:0000256" key="2">
    <source>
        <dbReference type="ARBA" id="ARBA00004496"/>
    </source>
</evidence>
<evidence type="ECO:0000256" key="6">
    <source>
        <dbReference type="ARBA" id="ARBA00022490"/>
    </source>
</evidence>
<dbReference type="Pfam" id="PF20511">
    <property type="entry name" value="PMI_typeI_cat"/>
    <property type="match status" value="1"/>
</dbReference>
<evidence type="ECO:0000256" key="7">
    <source>
        <dbReference type="ARBA" id="ARBA00022723"/>
    </source>
</evidence>
<dbReference type="InterPro" id="IPR014710">
    <property type="entry name" value="RmlC-like_jellyroll"/>
</dbReference>
<evidence type="ECO:0000259" key="16">
    <source>
        <dbReference type="Pfam" id="PF20512"/>
    </source>
</evidence>
<dbReference type="Gene3D" id="2.60.120.10">
    <property type="entry name" value="Jelly Rolls"/>
    <property type="match status" value="2"/>
</dbReference>
<feature type="binding site" evidence="14">
    <location>
        <position position="106"/>
    </location>
    <ligand>
        <name>Zn(2+)</name>
        <dbReference type="ChEBI" id="CHEBI:29105"/>
    </ligand>
</feature>
<dbReference type="GO" id="GO:0005829">
    <property type="term" value="C:cytosol"/>
    <property type="evidence" value="ECO:0007669"/>
    <property type="project" value="TreeGrafter"/>
</dbReference>
<dbReference type="RefSeq" id="WP_021704859.1">
    <property type="nucleotide sequence ID" value="NZ_BATJ01000005.1"/>
</dbReference>
<dbReference type="InterPro" id="IPR046457">
    <property type="entry name" value="PMI_typeI_cat"/>
</dbReference>
<dbReference type="PANTHER" id="PTHR10309:SF0">
    <property type="entry name" value="MANNOSE-6-PHOSPHATE ISOMERASE"/>
    <property type="match status" value="1"/>
</dbReference>
<organism evidence="18 19">
    <name type="scientific">Vibrio proteolyticus NBRC 13287</name>
    <dbReference type="NCBI Taxonomy" id="1219065"/>
    <lineage>
        <taxon>Bacteria</taxon>
        <taxon>Pseudomonadati</taxon>
        <taxon>Pseudomonadota</taxon>
        <taxon>Gammaproteobacteria</taxon>
        <taxon>Vibrionales</taxon>
        <taxon>Vibrionaceae</taxon>
        <taxon>Vibrio</taxon>
    </lineage>
</organism>
<feature type="domain" description="Mannose-6-phosphate isomerase cupin" evidence="17">
    <location>
        <begin position="324"/>
        <end position="401"/>
    </location>
</feature>
<dbReference type="InterPro" id="IPR011051">
    <property type="entry name" value="RmlC_Cupin_sf"/>
</dbReference>
<dbReference type="Pfam" id="PF21621">
    <property type="entry name" value="MPI_cupin_dom"/>
    <property type="match status" value="1"/>
</dbReference>
<sequence>MSIHEPHPRCFYPMDNVIQNYAWGSTTSISQLFNIENPTNQPQAEIWMGAHPNGCSRTQINQHSTLLSDLIATDKDAFLSADTNARFGELPYLFKVLAAANALSIQVHPSKAEAEAGYAKEQQAGIPLTAGHRNYKDPNHKPELVYALTPYQAMNGFRSFAQISALFSALNISAISSLVNAFTQNLTSAGLAQFFTELLSLQGEQKAQAVDALLTYADTHKGEPLFALILELADQYPGDIGLFAPLMLNVLTLQPGEAMFLDARTPHAYLKGTGLEIMANSDNVLRAGLTPKHMDVEELVSCTLFEEKPAETLLLAPQVDGQVLSYPIPVPDFKFTVYLSANQQTITTHSAEILLPLDDVMTVSHASGETVTLKKGQSLFIPAYAGEYTLQCAGRVARAHN</sequence>
<name>U2ZGT3_VIBPR</name>
<evidence type="ECO:0000256" key="10">
    <source>
        <dbReference type="ARBA" id="ARBA00029741"/>
    </source>
</evidence>
<keyword evidence="19" id="KW-1185">Reference proteome</keyword>
<dbReference type="InterPro" id="IPR049071">
    <property type="entry name" value="MPI_cupin_dom"/>
</dbReference>
<dbReference type="AlphaFoldDB" id="U2ZGT3"/>
<dbReference type="PROSITE" id="PS00965">
    <property type="entry name" value="PMI_I_1"/>
    <property type="match status" value="1"/>
</dbReference>
<evidence type="ECO:0000256" key="12">
    <source>
        <dbReference type="ARBA" id="ARBA00058469"/>
    </source>
</evidence>
<comment type="cofactor">
    <cofactor evidence="14">
        <name>Zn(2+)</name>
        <dbReference type="ChEBI" id="CHEBI:29105"/>
    </cofactor>
    <text evidence="14">Binds 1 zinc ion per subunit.</text>
</comment>
<dbReference type="GO" id="GO:0004476">
    <property type="term" value="F:mannose-6-phosphate isomerase activity"/>
    <property type="evidence" value="ECO:0007669"/>
    <property type="project" value="UniProtKB-EC"/>
</dbReference>
<dbReference type="EC" id="5.3.1.8" evidence="4"/>
<dbReference type="EMBL" id="BATJ01000005">
    <property type="protein sequence ID" value="GAD66881.1"/>
    <property type="molecule type" value="Genomic_DNA"/>
</dbReference>
<accession>U2ZGT3</accession>
<dbReference type="InterPro" id="IPR001250">
    <property type="entry name" value="Man6P_Isoase-1"/>
</dbReference>
<protein>
    <recommendedName>
        <fullName evidence="5">Mannose-6-phosphate isomerase</fullName>
        <ecNumber evidence="4">5.3.1.8</ecNumber>
    </recommendedName>
    <alternativeName>
        <fullName evidence="10">Phosphohexomutase</fullName>
    </alternativeName>
    <alternativeName>
        <fullName evidence="11">Phosphomannose isomerase</fullName>
    </alternativeName>
</protein>
<evidence type="ECO:0000259" key="15">
    <source>
        <dbReference type="Pfam" id="PF20511"/>
    </source>
</evidence>
<dbReference type="STRING" id="1219065.VPR01S_05_01760"/>
<dbReference type="InterPro" id="IPR016305">
    <property type="entry name" value="Mannose-6-P_Isomerase"/>
</dbReference>
<feature type="active site" evidence="13">
    <location>
        <position position="286"/>
    </location>
</feature>
<dbReference type="CDD" id="cd07011">
    <property type="entry name" value="cupin_PMI_type_I_N"/>
    <property type="match status" value="1"/>
</dbReference>
<evidence type="ECO:0000256" key="5">
    <source>
        <dbReference type="ARBA" id="ARBA00018236"/>
    </source>
</evidence>
<dbReference type="FunFam" id="2.60.120.10:FF:000030">
    <property type="entry name" value="Mannose-6-phosphate isomerase ManA"/>
    <property type="match status" value="1"/>
</dbReference>
<evidence type="ECO:0000256" key="3">
    <source>
        <dbReference type="ARBA" id="ARBA00010772"/>
    </source>
</evidence>
<feature type="binding site" evidence="14">
    <location>
        <position position="267"/>
    </location>
    <ligand>
        <name>Zn(2+)</name>
        <dbReference type="ChEBI" id="CHEBI:29105"/>
    </ligand>
</feature>
<evidence type="ECO:0000256" key="4">
    <source>
        <dbReference type="ARBA" id="ARBA00011956"/>
    </source>
</evidence>
<feature type="binding site" evidence="14">
    <location>
        <position position="143"/>
    </location>
    <ligand>
        <name>Zn(2+)</name>
        <dbReference type="ChEBI" id="CHEBI:29105"/>
    </ligand>
</feature>
<keyword evidence="8 14" id="KW-0862">Zinc</keyword>
<keyword evidence="6" id="KW-0963">Cytoplasm</keyword>
<dbReference type="eggNOG" id="COG1482">
    <property type="taxonomic scope" value="Bacteria"/>
</dbReference>
<dbReference type="Pfam" id="PF20512">
    <property type="entry name" value="PMI_typeI_hel"/>
    <property type="match status" value="1"/>
</dbReference>
<dbReference type="Gene3D" id="1.10.441.10">
    <property type="entry name" value="Phosphomannose Isomerase, domain 2"/>
    <property type="match status" value="1"/>
</dbReference>
<dbReference type="PANTHER" id="PTHR10309">
    <property type="entry name" value="MANNOSE-6-PHOSPHATE ISOMERASE"/>
    <property type="match status" value="1"/>
</dbReference>
<evidence type="ECO:0000256" key="13">
    <source>
        <dbReference type="PIRSR" id="PIRSR001480-1"/>
    </source>
</evidence>
<feature type="domain" description="Phosphomannose isomerase type I helical insertion" evidence="16">
    <location>
        <begin position="178"/>
        <end position="248"/>
    </location>
</feature>
<proteinExistence type="inferred from homology"/>
<evidence type="ECO:0000256" key="9">
    <source>
        <dbReference type="ARBA" id="ARBA00023235"/>
    </source>
</evidence>
<dbReference type="Proteomes" id="UP000016570">
    <property type="component" value="Unassembled WGS sequence"/>
</dbReference>
<evidence type="ECO:0000313" key="18">
    <source>
        <dbReference type="EMBL" id="GAD66881.1"/>
    </source>
</evidence>
<comment type="function">
    <text evidence="12">Involved in the conversion of glucose to GDP-L-fucose, which can be converted to L-fucose, a capsular polysaccharide.</text>
</comment>
<keyword evidence="9 18" id="KW-0413">Isomerase</keyword>
<dbReference type="PROSITE" id="PS00966">
    <property type="entry name" value="PMI_I_2"/>
    <property type="match status" value="1"/>
</dbReference>
<dbReference type="GO" id="GO:0005975">
    <property type="term" value="P:carbohydrate metabolic process"/>
    <property type="evidence" value="ECO:0007669"/>
    <property type="project" value="InterPro"/>
</dbReference>
<reference evidence="18 19" key="1">
    <citation type="submission" date="2013-09" db="EMBL/GenBank/DDBJ databases">
        <title>Whole genome shotgun sequence of Vibrio proteolyticus NBRC 13287.</title>
        <authorList>
            <person name="Isaki S."/>
            <person name="Hosoyama A."/>
            <person name="Numata M."/>
            <person name="Hashimoto M."/>
            <person name="Hosoyama Y."/>
            <person name="Tsuchikane K."/>
            <person name="Noguchi M."/>
            <person name="Hirakata S."/>
            <person name="Ichikawa N."/>
            <person name="Ohji S."/>
            <person name="Yamazoe A."/>
            <person name="Fujita N."/>
        </authorList>
    </citation>
    <scope>NUCLEOTIDE SEQUENCE [LARGE SCALE GENOMIC DNA]</scope>
    <source>
        <strain evidence="18 19">NBRC 13287</strain>
    </source>
</reference>
<dbReference type="InterPro" id="IPR046458">
    <property type="entry name" value="PMI_typeI_hel"/>
</dbReference>
<dbReference type="NCBIfam" id="TIGR00218">
    <property type="entry name" value="manA"/>
    <property type="match status" value="1"/>
</dbReference>